<evidence type="ECO:0000256" key="4">
    <source>
        <dbReference type="PROSITE-ProRule" id="PRU00175"/>
    </source>
</evidence>
<evidence type="ECO:0000313" key="9">
    <source>
        <dbReference type="Proteomes" id="UP001295684"/>
    </source>
</evidence>
<dbReference type="InterPro" id="IPR052788">
    <property type="entry name" value="RING-type_E3_ligase_ATL"/>
</dbReference>
<gene>
    <name evidence="8" type="ORF">ECRASSUSDP1_LOCUS20704</name>
</gene>
<reference evidence="8" key="1">
    <citation type="submission" date="2023-07" db="EMBL/GenBank/DDBJ databases">
        <authorList>
            <consortium name="AG Swart"/>
            <person name="Singh M."/>
            <person name="Singh A."/>
            <person name="Seah K."/>
            <person name="Emmerich C."/>
        </authorList>
    </citation>
    <scope>NUCLEOTIDE SEQUENCE</scope>
    <source>
        <strain evidence="8">DP1</strain>
    </source>
</reference>
<evidence type="ECO:0000256" key="2">
    <source>
        <dbReference type="ARBA" id="ARBA00022771"/>
    </source>
</evidence>
<dbReference type="PROSITE" id="PS50089">
    <property type="entry name" value="ZF_RING_2"/>
    <property type="match status" value="1"/>
</dbReference>
<dbReference type="InterPro" id="IPR013083">
    <property type="entry name" value="Znf_RING/FYVE/PHD"/>
</dbReference>
<dbReference type="Pfam" id="PF13639">
    <property type="entry name" value="zf-RING_2"/>
    <property type="match status" value="1"/>
</dbReference>
<dbReference type="Proteomes" id="UP001295684">
    <property type="component" value="Unassembled WGS sequence"/>
</dbReference>
<comment type="caution">
    <text evidence="8">The sequence shown here is derived from an EMBL/GenBank/DDBJ whole genome shotgun (WGS) entry which is preliminary data.</text>
</comment>
<keyword evidence="6" id="KW-1133">Transmembrane helix</keyword>
<evidence type="ECO:0000256" key="6">
    <source>
        <dbReference type="SAM" id="Phobius"/>
    </source>
</evidence>
<dbReference type="EMBL" id="CAMPGE010021125">
    <property type="protein sequence ID" value="CAI2379295.1"/>
    <property type="molecule type" value="Genomic_DNA"/>
</dbReference>
<dbReference type="AlphaFoldDB" id="A0AAD2D436"/>
<dbReference type="GO" id="GO:0008270">
    <property type="term" value="F:zinc ion binding"/>
    <property type="evidence" value="ECO:0007669"/>
    <property type="project" value="UniProtKB-KW"/>
</dbReference>
<keyword evidence="2 4" id="KW-0863">Zinc-finger</keyword>
<evidence type="ECO:0000256" key="1">
    <source>
        <dbReference type="ARBA" id="ARBA00022723"/>
    </source>
</evidence>
<evidence type="ECO:0000256" key="3">
    <source>
        <dbReference type="ARBA" id="ARBA00022833"/>
    </source>
</evidence>
<accession>A0AAD2D436</accession>
<feature type="region of interest" description="Disordered" evidence="5">
    <location>
        <begin position="235"/>
        <end position="258"/>
    </location>
</feature>
<feature type="transmembrane region" description="Helical" evidence="6">
    <location>
        <begin position="5"/>
        <end position="22"/>
    </location>
</feature>
<dbReference type="InterPro" id="IPR001841">
    <property type="entry name" value="Znf_RING"/>
</dbReference>
<keyword evidence="1" id="KW-0479">Metal-binding</keyword>
<feature type="transmembrane region" description="Helical" evidence="6">
    <location>
        <begin position="34"/>
        <end position="52"/>
    </location>
</feature>
<dbReference type="PANTHER" id="PTHR45798:SF97">
    <property type="entry name" value="ALCOHOL-SENSITIVE RING FINGER PROTEIN 1"/>
    <property type="match status" value="1"/>
</dbReference>
<sequence>MCDHNCGTIIFIVIFAVVIGFFDEDNDMNESILYHPFVQPVYILIVICYFIFKRRFGQEMFVILIMSAYFLLLSTVFNLITFNEVLAQDLGNKGYLEVYFWAVQAISVAILVRFIFLIIQECRGNRTEEFHPGLQYDAKNYFDQIPSIIYQPFTSLKSDECAICLTKYEQDDTIKVMPVCFHTFHSQCIKAWFDNNSTCPFCRRDFTRQDIQQCESMSEDEIYRCIKSSDVRPSLFNNPQRTDPRASLNTPYDPNFIR</sequence>
<feature type="transmembrane region" description="Helical" evidence="6">
    <location>
        <begin position="61"/>
        <end position="80"/>
    </location>
</feature>
<name>A0AAD2D436_EUPCR</name>
<keyword evidence="3" id="KW-0862">Zinc</keyword>
<feature type="transmembrane region" description="Helical" evidence="6">
    <location>
        <begin position="100"/>
        <end position="119"/>
    </location>
</feature>
<evidence type="ECO:0000259" key="7">
    <source>
        <dbReference type="PROSITE" id="PS50089"/>
    </source>
</evidence>
<dbReference type="PANTHER" id="PTHR45798">
    <property type="entry name" value="RING-H2 FINGER PROTEIN ATL61-RELATED-RELATED"/>
    <property type="match status" value="1"/>
</dbReference>
<evidence type="ECO:0000256" key="5">
    <source>
        <dbReference type="SAM" id="MobiDB-lite"/>
    </source>
</evidence>
<keyword evidence="6" id="KW-0812">Transmembrane</keyword>
<feature type="compositionally biased region" description="Polar residues" evidence="5">
    <location>
        <begin position="235"/>
        <end position="252"/>
    </location>
</feature>
<evidence type="ECO:0000313" key="8">
    <source>
        <dbReference type="EMBL" id="CAI2379295.1"/>
    </source>
</evidence>
<keyword evidence="9" id="KW-1185">Reference proteome</keyword>
<dbReference type="Gene3D" id="3.30.40.10">
    <property type="entry name" value="Zinc/RING finger domain, C3HC4 (zinc finger)"/>
    <property type="match status" value="1"/>
</dbReference>
<keyword evidence="6" id="KW-0472">Membrane</keyword>
<proteinExistence type="predicted"/>
<feature type="domain" description="RING-type" evidence="7">
    <location>
        <begin position="161"/>
        <end position="203"/>
    </location>
</feature>
<protein>
    <recommendedName>
        <fullName evidence="7">RING-type domain-containing protein</fullName>
    </recommendedName>
</protein>
<organism evidence="8 9">
    <name type="scientific">Euplotes crassus</name>
    <dbReference type="NCBI Taxonomy" id="5936"/>
    <lineage>
        <taxon>Eukaryota</taxon>
        <taxon>Sar</taxon>
        <taxon>Alveolata</taxon>
        <taxon>Ciliophora</taxon>
        <taxon>Intramacronucleata</taxon>
        <taxon>Spirotrichea</taxon>
        <taxon>Hypotrichia</taxon>
        <taxon>Euplotida</taxon>
        <taxon>Euplotidae</taxon>
        <taxon>Moneuplotes</taxon>
    </lineage>
</organism>
<dbReference type="SMART" id="SM00184">
    <property type="entry name" value="RING"/>
    <property type="match status" value="1"/>
</dbReference>
<dbReference type="SUPFAM" id="SSF57850">
    <property type="entry name" value="RING/U-box"/>
    <property type="match status" value="1"/>
</dbReference>